<accession>A0A2S9ITB4</accession>
<dbReference type="Pfam" id="PF09722">
    <property type="entry name" value="Xre_MbcA_ParS_C"/>
    <property type="match status" value="1"/>
</dbReference>
<proteinExistence type="predicted"/>
<protein>
    <submittedName>
        <fullName evidence="3">Antitoxin</fullName>
    </submittedName>
</protein>
<dbReference type="InterPro" id="IPR024467">
    <property type="entry name" value="Xre/MbcA/ParS-like_toxin-bd"/>
</dbReference>
<name>A0A2S9ITB4_9HYPH</name>
<feature type="domain" description="Antitoxin Xre-like helix-turn-helix" evidence="2">
    <location>
        <begin position="27"/>
        <end position="86"/>
    </location>
</feature>
<dbReference type="GO" id="GO:0003677">
    <property type="term" value="F:DNA binding"/>
    <property type="evidence" value="ECO:0007669"/>
    <property type="project" value="InterPro"/>
</dbReference>
<evidence type="ECO:0000259" key="2">
    <source>
        <dbReference type="Pfam" id="PF20432"/>
    </source>
</evidence>
<feature type="domain" description="Antitoxin Xre/MbcA/ParS-like toxin-binding" evidence="1">
    <location>
        <begin position="91"/>
        <end position="141"/>
    </location>
</feature>
<dbReference type="NCBIfam" id="TIGR02293">
    <property type="entry name" value="TAS_TIGR02293"/>
    <property type="match status" value="1"/>
</dbReference>
<comment type="caution">
    <text evidence="3">The sequence shown here is derived from an EMBL/GenBank/DDBJ whole genome shotgun (WGS) entry which is preliminary data.</text>
</comment>
<dbReference type="InterPro" id="IPR011979">
    <property type="entry name" value="Antitox_Xre"/>
</dbReference>
<dbReference type="EMBL" id="PVBR01000006">
    <property type="protein sequence ID" value="PRD43767.1"/>
    <property type="molecule type" value="Genomic_DNA"/>
</dbReference>
<sequence length="144" mass="15940">MLAIGNIADVLGLPPKGTAARSPFGLMTSIENGLPMIALERVARLLAPGDAQFKYRLVPKATYERRKRGALKLSSDEGMRVARVARVWNLALDVWQTEDEARDFLFRVHPMLEDRRPIDVVIQNEIGAELVLEILAGLKYGSAA</sequence>
<evidence type="ECO:0000313" key="3">
    <source>
        <dbReference type="EMBL" id="PRD43767.1"/>
    </source>
</evidence>
<organism evidence="3 4">
    <name type="scientific">Phyllobacterium phragmitis</name>
    <dbReference type="NCBI Taxonomy" id="2670329"/>
    <lineage>
        <taxon>Bacteria</taxon>
        <taxon>Pseudomonadati</taxon>
        <taxon>Pseudomonadota</taxon>
        <taxon>Alphaproteobacteria</taxon>
        <taxon>Hyphomicrobiales</taxon>
        <taxon>Phyllobacteriaceae</taxon>
        <taxon>Phyllobacterium</taxon>
    </lineage>
</organism>
<dbReference type="RefSeq" id="WP_105741979.1">
    <property type="nucleotide sequence ID" value="NZ_PVBR01000006.1"/>
</dbReference>
<evidence type="ECO:0000259" key="1">
    <source>
        <dbReference type="Pfam" id="PF09722"/>
    </source>
</evidence>
<dbReference type="Pfam" id="PF20432">
    <property type="entry name" value="Xre-like-HTH"/>
    <property type="match status" value="1"/>
</dbReference>
<reference evidence="3 4" key="1">
    <citation type="submission" date="2018-02" db="EMBL/GenBank/DDBJ databases">
        <title>The draft genome of Phyllobacterium sp. 1N-3.</title>
        <authorList>
            <person name="Liu L."/>
            <person name="Li L."/>
            <person name="Zhang X."/>
            <person name="Wang T."/>
            <person name="Liang L."/>
        </authorList>
    </citation>
    <scope>NUCLEOTIDE SEQUENCE [LARGE SCALE GENOMIC DNA]</scope>
    <source>
        <strain evidence="3 4">1N-3</strain>
    </source>
</reference>
<dbReference type="Proteomes" id="UP000239434">
    <property type="component" value="Unassembled WGS sequence"/>
</dbReference>
<dbReference type="AlphaFoldDB" id="A0A2S9ITB4"/>
<evidence type="ECO:0000313" key="4">
    <source>
        <dbReference type="Proteomes" id="UP000239434"/>
    </source>
</evidence>
<keyword evidence="4" id="KW-1185">Reference proteome</keyword>
<dbReference type="InterPro" id="IPR046847">
    <property type="entry name" value="Xre-like_HTH"/>
</dbReference>
<gene>
    <name evidence="3" type="ORF">C5748_10790</name>
</gene>